<comment type="caution">
    <text evidence="7">The sequence shown here is derived from an EMBL/GenBank/DDBJ whole genome shotgun (WGS) entry which is preliminary data.</text>
</comment>
<feature type="domain" description="Thioredoxin" evidence="6">
    <location>
        <begin position="42"/>
        <end position="210"/>
    </location>
</feature>
<evidence type="ECO:0000256" key="2">
    <source>
        <dbReference type="ARBA" id="ARBA00023008"/>
    </source>
</evidence>
<reference evidence="7 8" key="1">
    <citation type="submission" date="2018-07" db="EMBL/GenBank/DDBJ databases">
        <title>Genomic Encyclopedia of Type Strains, Phase IV (KMG-IV): sequencing the most valuable type-strain genomes for metagenomic binning, comparative biology and taxonomic classification.</title>
        <authorList>
            <person name="Goeker M."/>
        </authorList>
    </citation>
    <scope>NUCLEOTIDE SEQUENCE [LARGE SCALE GENOMIC DNA]</scope>
    <source>
        <strain evidence="7 8">DSM 26407</strain>
    </source>
</reference>
<dbReference type="PROSITE" id="PS51352">
    <property type="entry name" value="THIOREDOXIN_2"/>
    <property type="match status" value="1"/>
</dbReference>
<dbReference type="Pfam" id="PF02630">
    <property type="entry name" value="SCO1-SenC"/>
    <property type="match status" value="1"/>
</dbReference>
<feature type="binding site" evidence="3">
    <location>
        <position position="80"/>
    </location>
    <ligand>
        <name>Cu cation</name>
        <dbReference type="ChEBI" id="CHEBI:23378"/>
    </ligand>
</feature>
<dbReference type="CDD" id="cd02968">
    <property type="entry name" value="SCO"/>
    <property type="match status" value="1"/>
</dbReference>
<dbReference type="SUPFAM" id="SSF52833">
    <property type="entry name" value="Thioredoxin-like"/>
    <property type="match status" value="1"/>
</dbReference>
<proteinExistence type="inferred from homology"/>
<keyword evidence="4" id="KW-1015">Disulfide bond</keyword>
<feature type="disulfide bond" description="Redox-active" evidence="4">
    <location>
        <begin position="80"/>
        <end position="84"/>
    </location>
</feature>
<evidence type="ECO:0000313" key="8">
    <source>
        <dbReference type="Proteomes" id="UP000252707"/>
    </source>
</evidence>
<keyword evidence="2 3" id="KW-0186">Copper</keyword>
<keyword evidence="5" id="KW-0732">Signal</keyword>
<keyword evidence="8" id="KW-1185">Reference proteome</keyword>
<evidence type="ECO:0000256" key="1">
    <source>
        <dbReference type="ARBA" id="ARBA00010996"/>
    </source>
</evidence>
<evidence type="ECO:0000256" key="4">
    <source>
        <dbReference type="PIRSR" id="PIRSR603782-2"/>
    </source>
</evidence>
<dbReference type="PANTHER" id="PTHR12151:SF25">
    <property type="entry name" value="LINALOOL DEHYDRATASE_ISOMERASE DOMAIN-CONTAINING PROTEIN"/>
    <property type="match status" value="1"/>
</dbReference>
<organism evidence="7 8">
    <name type="scientific">Thioalbus denitrificans</name>
    <dbReference type="NCBI Taxonomy" id="547122"/>
    <lineage>
        <taxon>Bacteria</taxon>
        <taxon>Pseudomonadati</taxon>
        <taxon>Pseudomonadota</taxon>
        <taxon>Gammaproteobacteria</taxon>
        <taxon>Chromatiales</taxon>
        <taxon>Ectothiorhodospiraceae</taxon>
        <taxon>Thioalbus</taxon>
    </lineage>
</organism>
<dbReference type="InterPro" id="IPR036249">
    <property type="entry name" value="Thioredoxin-like_sf"/>
</dbReference>
<dbReference type="EMBL" id="QPJY01000003">
    <property type="protein sequence ID" value="RCX31324.1"/>
    <property type="molecule type" value="Genomic_DNA"/>
</dbReference>
<protein>
    <submittedName>
        <fullName evidence="7">Protein SCO1/2</fullName>
    </submittedName>
</protein>
<feature type="binding site" evidence="3">
    <location>
        <position position="84"/>
    </location>
    <ligand>
        <name>Cu cation</name>
        <dbReference type="ChEBI" id="CHEBI:23378"/>
    </ligand>
</feature>
<dbReference type="Proteomes" id="UP000252707">
    <property type="component" value="Unassembled WGS sequence"/>
</dbReference>
<accession>A0A369CHK1</accession>
<dbReference type="RefSeq" id="WP_170142116.1">
    <property type="nucleotide sequence ID" value="NZ_QPJY01000003.1"/>
</dbReference>
<comment type="similarity">
    <text evidence="1">Belongs to the SCO1/2 family.</text>
</comment>
<sequence length="212" mass="22189">MNGPVRLLLVPAFAALAAGLWLGLAQAPAAVDPPATRTATAIDPPRPIAPFTLARPDGTPFTAADLHGRWTLLTFGYASCPDVCPTTLALLDGISRALPAPAPRVTFVSVDPERDTPARLGEFVTAFNPGFLGVTGNPAAIAGLAGQLGIPYARVPLPGSALGYVMDHSAAVLLVDPDGRLRALFTPPLEPAAMAEDIRLLERHYQSLVKHH</sequence>
<dbReference type="InterPro" id="IPR003782">
    <property type="entry name" value="SCO1/SenC"/>
</dbReference>
<feature type="chain" id="PRO_5016786959" evidence="5">
    <location>
        <begin position="30"/>
        <end position="212"/>
    </location>
</feature>
<gene>
    <name evidence="7" type="ORF">DFQ59_103292</name>
</gene>
<evidence type="ECO:0000259" key="6">
    <source>
        <dbReference type="PROSITE" id="PS51352"/>
    </source>
</evidence>
<dbReference type="InterPro" id="IPR013766">
    <property type="entry name" value="Thioredoxin_domain"/>
</dbReference>
<feature type="signal peptide" evidence="5">
    <location>
        <begin position="1"/>
        <end position="29"/>
    </location>
</feature>
<dbReference type="AlphaFoldDB" id="A0A369CHK1"/>
<evidence type="ECO:0000313" key="7">
    <source>
        <dbReference type="EMBL" id="RCX31324.1"/>
    </source>
</evidence>
<name>A0A369CHK1_9GAMM</name>
<dbReference type="Gene3D" id="3.40.30.10">
    <property type="entry name" value="Glutaredoxin"/>
    <property type="match status" value="1"/>
</dbReference>
<evidence type="ECO:0000256" key="3">
    <source>
        <dbReference type="PIRSR" id="PIRSR603782-1"/>
    </source>
</evidence>
<dbReference type="PANTHER" id="PTHR12151">
    <property type="entry name" value="ELECTRON TRANSPORT PROTIN SCO1/SENC FAMILY MEMBER"/>
    <property type="match status" value="1"/>
</dbReference>
<keyword evidence="3" id="KW-0479">Metal-binding</keyword>
<evidence type="ECO:0000256" key="5">
    <source>
        <dbReference type="SAM" id="SignalP"/>
    </source>
</evidence>
<dbReference type="GO" id="GO:0046872">
    <property type="term" value="F:metal ion binding"/>
    <property type="evidence" value="ECO:0007669"/>
    <property type="project" value="UniProtKB-KW"/>
</dbReference>
<feature type="binding site" evidence="3">
    <location>
        <position position="168"/>
    </location>
    <ligand>
        <name>Cu cation</name>
        <dbReference type="ChEBI" id="CHEBI:23378"/>
    </ligand>
</feature>